<keyword evidence="1" id="KW-0472">Membrane</keyword>
<accession>A0A5C3LJ00</accession>
<keyword evidence="1" id="KW-0812">Transmembrane</keyword>
<name>A0A5C3LJ00_9AGAR</name>
<sequence>MRSGLMMVNANLVAYEPPTQAAASVIASEIMFSLDHIKLDVEFAIVTFAFCMTLLLLPFVVSGPETIIDVLFVLILNILDL</sequence>
<protein>
    <submittedName>
        <fullName evidence="2">Uncharacterized protein</fullName>
    </submittedName>
</protein>
<feature type="transmembrane region" description="Helical" evidence="1">
    <location>
        <begin position="41"/>
        <end position="61"/>
    </location>
</feature>
<keyword evidence="3" id="KW-1185">Reference proteome</keyword>
<gene>
    <name evidence="2" type="ORF">BDQ12DRAFT_692072</name>
</gene>
<evidence type="ECO:0000313" key="2">
    <source>
        <dbReference type="EMBL" id="TFK32760.1"/>
    </source>
</evidence>
<proteinExistence type="predicted"/>
<dbReference type="Proteomes" id="UP000308652">
    <property type="component" value="Unassembled WGS sequence"/>
</dbReference>
<dbReference type="EMBL" id="ML213664">
    <property type="protein sequence ID" value="TFK32760.1"/>
    <property type="molecule type" value="Genomic_DNA"/>
</dbReference>
<reference evidence="2 3" key="1">
    <citation type="journal article" date="2019" name="Nat. Ecol. Evol.">
        <title>Megaphylogeny resolves global patterns of mushroom evolution.</title>
        <authorList>
            <person name="Varga T."/>
            <person name="Krizsan K."/>
            <person name="Foldi C."/>
            <person name="Dima B."/>
            <person name="Sanchez-Garcia M."/>
            <person name="Sanchez-Ramirez S."/>
            <person name="Szollosi G.J."/>
            <person name="Szarkandi J.G."/>
            <person name="Papp V."/>
            <person name="Albert L."/>
            <person name="Andreopoulos W."/>
            <person name="Angelini C."/>
            <person name="Antonin V."/>
            <person name="Barry K.W."/>
            <person name="Bougher N.L."/>
            <person name="Buchanan P."/>
            <person name="Buyck B."/>
            <person name="Bense V."/>
            <person name="Catcheside P."/>
            <person name="Chovatia M."/>
            <person name="Cooper J."/>
            <person name="Damon W."/>
            <person name="Desjardin D."/>
            <person name="Finy P."/>
            <person name="Geml J."/>
            <person name="Haridas S."/>
            <person name="Hughes K."/>
            <person name="Justo A."/>
            <person name="Karasinski D."/>
            <person name="Kautmanova I."/>
            <person name="Kiss B."/>
            <person name="Kocsube S."/>
            <person name="Kotiranta H."/>
            <person name="LaButti K.M."/>
            <person name="Lechner B.E."/>
            <person name="Liimatainen K."/>
            <person name="Lipzen A."/>
            <person name="Lukacs Z."/>
            <person name="Mihaltcheva S."/>
            <person name="Morgado L.N."/>
            <person name="Niskanen T."/>
            <person name="Noordeloos M.E."/>
            <person name="Ohm R.A."/>
            <person name="Ortiz-Santana B."/>
            <person name="Ovrebo C."/>
            <person name="Racz N."/>
            <person name="Riley R."/>
            <person name="Savchenko A."/>
            <person name="Shiryaev A."/>
            <person name="Soop K."/>
            <person name="Spirin V."/>
            <person name="Szebenyi C."/>
            <person name="Tomsovsky M."/>
            <person name="Tulloss R.E."/>
            <person name="Uehling J."/>
            <person name="Grigoriev I.V."/>
            <person name="Vagvolgyi C."/>
            <person name="Papp T."/>
            <person name="Martin F.M."/>
            <person name="Miettinen O."/>
            <person name="Hibbett D.S."/>
            <person name="Nagy L.G."/>
        </authorList>
    </citation>
    <scope>NUCLEOTIDE SEQUENCE [LARGE SCALE GENOMIC DNA]</scope>
    <source>
        <strain evidence="2 3">CBS 166.37</strain>
    </source>
</reference>
<organism evidence="2 3">
    <name type="scientific">Crucibulum laeve</name>
    <dbReference type="NCBI Taxonomy" id="68775"/>
    <lineage>
        <taxon>Eukaryota</taxon>
        <taxon>Fungi</taxon>
        <taxon>Dikarya</taxon>
        <taxon>Basidiomycota</taxon>
        <taxon>Agaricomycotina</taxon>
        <taxon>Agaricomycetes</taxon>
        <taxon>Agaricomycetidae</taxon>
        <taxon>Agaricales</taxon>
        <taxon>Agaricineae</taxon>
        <taxon>Nidulariaceae</taxon>
        <taxon>Crucibulum</taxon>
    </lineage>
</organism>
<evidence type="ECO:0000256" key="1">
    <source>
        <dbReference type="SAM" id="Phobius"/>
    </source>
</evidence>
<keyword evidence="1" id="KW-1133">Transmembrane helix</keyword>
<evidence type="ECO:0000313" key="3">
    <source>
        <dbReference type="Proteomes" id="UP000308652"/>
    </source>
</evidence>
<dbReference type="AlphaFoldDB" id="A0A5C3LJ00"/>